<dbReference type="EMBL" id="OQ376857">
    <property type="protein sequence ID" value="WFG40836.1"/>
    <property type="molecule type" value="Genomic_DNA"/>
</dbReference>
<proteinExistence type="predicted"/>
<accession>A0AAF0FJ79</accession>
<evidence type="ECO:0000313" key="3">
    <source>
        <dbReference type="Proteomes" id="UP001218881"/>
    </source>
</evidence>
<organism evidence="2 3">
    <name type="scientific">Paracoccus phage ParKuw1</name>
    <dbReference type="NCBI Taxonomy" id="3032415"/>
    <lineage>
        <taxon>Viruses</taxon>
        <taxon>Duplodnaviria</taxon>
        <taxon>Heunggongvirae</taxon>
        <taxon>Uroviricota</taxon>
        <taxon>Caudoviricetes</taxon>
        <taxon>Autographivirales</taxon>
        <taxon>Autographivirales incertae sedis</taxon>
        <taxon>Kuwvirus</taxon>
        <taxon>Kuwvirus ParKuw1</taxon>
    </lineage>
</organism>
<protein>
    <submittedName>
        <fullName evidence="2">Head scaffolding protein</fullName>
    </submittedName>
</protein>
<feature type="region of interest" description="Disordered" evidence="1">
    <location>
        <begin position="1"/>
        <end position="108"/>
    </location>
</feature>
<dbReference type="Proteomes" id="UP001218881">
    <property type="component" value="Segment"/>
</dbReference>
<name>A0AAF0FJ79_9CAUD</name>
<keyword evidence="3" id="KW-1185">Reference proteome</keyword>
<sequence length="296" mass="31088">MPDLDNVTPVNGGADGAADDQPVIENAPGTDNATDEGQNGPPPSNEERKAAKEAKEAAEKEAKDKAAAEADAAEEGGEGEGEGEGDETEDKELDTEAWGDPGSDDVGRETLTLIQNSGLKPEEALELFGKAREAMDPSLVDRDALVEKVGKNKATLIMAGFENVASREKARVAEVTETVNKAAGSADNWKKAAGWAVKNLPEGELAELRGMLDKGGRQAQFAAGEIIARFNDDPKNTALNAGTGQVKPDGKAGSAVKPITRRQYGEMLDKLHRTRGSEAEFAALKAQRQAGIKAGI</sequence>
<feature type="compositionally biased region" description="Acidic residues" evidence="1">
    <location>
        <begin position="71"/>
        <end position="97"/>
    </location>
</feature>
<evidence type="ECO:0000313" key="2">
    <source>
        <dbReference type="EMBL" id="WFG40836.1"/>
    </source>
</evidence>
<feature type="region of interest" description="Disordered" evidence="1">
    <location>
        <begin position="240"/>
        <end position="259"/>
    </location>
</feature>
<evidence type="ECO:0000256" key="1">
    <source>
        <dbReference type="SAM" id="MobiDB-lite"/>
    </source>
</evidence>
<feature type="compositionally biased region" description="Basic and acidic residues" evidence="1">
    <location>
        <begin position="45"/>
        <end position="68"/>
    </location>
</feature>
<gene>
    <name evidence="2" type="ORF">ParaKuw1_00003</name>
</gene>
<reference evidence="2" key="1">
    <citation type="submission" date="2023-02" db="EMBL/GenBank/DDBJ databases">
        <authorList>
            <person name="Rihtman B."/>
        </authorList>
    </citation>
    <scope>NUCLEOTIDE SEQUENCE</scope>
</reference>